<gene>
    <name evidence="2" type="ORF">BDP55DRAFT_48487</name>
</gene>
<name>A0AAJ0AQL4_9PEZI</name>
<keyword evidence="3" id="KW-1185">Reference proteome</keyword>
<dbReference type="RefSeq" id="XP_060432258.1">
    <property type="nucleotide sequence ID" value="XM_060567633.1"/>
</dbReference>
<feature type="region of interest" description="Disordered" evidence="1">
    <location>
        <begin position="99"/>
        <end position="119"/>
    </location>
</feature>
<dbReference type="EMBL" id="JAHMHR010000011">
    <property type="protein sequence ID" value="KAK1688563.1"/>
    <property type="molecule type" value="Genomic_DNA"/>
</dbReference>
<accession>A0AAJ0AQL4</accession>
<dbReference type="GeneID" id="85452159"/>
<evidence type="ECO:0000313" key="3">
    <source>
        <dbReference type="Proteomes" id="UP001224890"/>
    </source>
</evidence>
<organism evidence="2 3">
    <name type="scientific">Colletotrichum godetiae</name>
    <dbReference type="NCBI Taxonomy" id="1209918"/>
    <lineage>
        <taxon>Eukaryota</taxon>
        <taxon>Fungi</taxon>
        <taxon>Dikarya</taxon>
        <taxon>Ascomycota</taxon>
        <taxon>Pezizomycotina</taxon>
        <taxon>Sordariomycetes</taxon>
        <taxon>Hypocreomycetidae</taxon>
        <taxon>Glomerellales</taxon>
        <taxon>Glomerellaceae</taxon>
        <taxon>Colletotrichum</taxon>
        <taxon>Colletotrichum acutatum species complex</taxon>
    </lineage>
</organism>
<dbReference type="Proteomes" id="UP001224890">
    <property type="component" value="Unassembled WGS sequence"/>
</dbReference>
<sequence>MPSSTLLRGPDAVRTCASASDVFRTSFSVAFALLKTSWKTSQVVTRDFYAELPDRALGCQTSSAHPGQQQPMVCLSSLANPVPLKRSLRNTVCKRILTQKPSASAKSSSRDAPHTLHAG</sequence>
<evidence type="ECO:0000313" key="2">
    <source>
        <dbReference type="EMBL" id="KAK1688563.1"/>
    </source>
</evidence>
<proteinExistence type="predicted"/>
<reference evidence="2" key="1">
    <citation type="submission" date="2021-06" db="EMBL/GenBank/DDBJ databases">
        <title>Comparative genomics, transcriptomics and evolutionary studies reveal genomic signatures of adaptation to plant cell wall in hemibiotrophic fungi.</title>
        <authorList>
            <consortium name="DOE Joint Genome Institute"/>
            <person name="Baroncelli R."/>
            <person name="Diaz J.F."/>
            <person name="Benocci T."/>
            <person name="Peng M."/>
            <person name="Battaglia E."/>
            <person name="Haridas S."/>
            <person name="Andreopoulos W."/>
            <person name="Labutti K."/>
            <person name="Pangilinan J."/>
            <person name="Floch G.L."/>
            <person name="Makela M.R."/>
            <person name="Henrissat B."/>
            <person name="Grigoriev I.V."/>
            <person name="Crouch J.A."/>
            <person name="De Vries R.P."/>
            <person name="Sukno S.A."/>
            <person name="Thon M.R."/>
        </authorList>
    </citation>
    <scope>NUCLEOTIDE SEQUENCE</scope>
    <source>
        <strain evidence="2">CBS 193.32</strain>
    </source>
</reference>
<feature type="compositionally biased region" description="Basic and acidic residues" evidence="1">
    <location>
        <begin position="108"/>
        <end position="119"/>
    </location>
</feature>
<comment type="caution">
    <text evidence="2">The sequence shown here is derived from an EMBL/GenBank/DDBJ whole genome shotgun (WGS) entry which is preliminary data.</text>
</comment>
<protein>
    <submittedName>
        <fullName evidence="2">Uncharacterized protein</fullName>
    </submittedName>
</protein>
<dbReference type="AlphaFoldDB" id="A0AAJ0AQL4"/>
<evidence type="ECO:0000256" key="1">
    <source>
        <dbReference type="SAM" id="MobiDB-lite"/>
    </source>
</evidence>